<evidence type="ECO:0000313" key="16">
    <source>
        <dbReference type="Proteomes" id="UP000634011"/>
    </source>
</evidence>
<evidence type="ECO:0000256" key="6">
    <source>
        <dbReference type="ARBA" id="ARBA00022679"/>
    </source>
</evidence>
<feature type="domain" description="Histidine kinase" evidence="12">
    <location>
        <begin position="466"/>
        <end position="684"/>
    </location>
</feature>
<dbReference type="InterPro" id="IPR003661">
    <property type="entry name" value="HisK_dim/P_dom"/>
</dbReference>
<dbReference type="PROSITE" id="PS51257">
    <property type="entry name" value="PROKAR_LIPOPROTEIN"/>
    <property type="match status" value="1"/>
</dbReference>
<gene>
    <name evidence="15" type="ORF">H8K32_08815</name>
</gene>
<dbReference type="InterPro" id="IPR003594">
    <property type="entry name" value="HATPase_dom"/>
</dbReference>
<dbReference type="Gene3D" id="1.10.287.130">
    <property type="match status" value="1"/>
</dbReference>
<dbReference type="GO" id="GO:0009927">
    <property type="term" value="F:histidine phosphotransfer kinase activity"/>
    <property type="evidence" value="ECO:0007669"/>
    <property type="project" value="TreeGrafter"/>
</dbReference>
<comment type="caution">
    <text evidence="15">The sequence shown here is derived from an EMBL/GenBank/DDBJ whole genome shotgun (WGS) entry which is preliminary data.</text>
</comment>
<dbReference type="InterPro" id="IPR013655">
    <property type="entry name" value="PAS_fold_3"/>
</dbReference>
<feature type="domain" description="PAS" evidence="13">
    <location>
        <begin position="333"/>
        <end position="405"/>
    </location>
</feature>
<keyword evidence="6" id="KW-0808">Transferase</keyword>
<evidence type="ECO:0000256" key="9">
    <source>
        <dbReference type="ARBA" id="ARBA00022840"/>
    </source>
</evidence>
<dbReference type="PROSITE" id="PS50113">
    <property type="entry name" value="PAC"/>
    <property type="match status" value="2"/>
</dbReference>
<dbReference type="PANTHER" id="PTHR43047:SF72">
    <property type="entry name" value="OSMOSENSING HISTIDINE PROTEIN KINASE SLN1"/>
    <property type="match status" value="1"/>
</dbReference>
<dbReference type="SUPFAM" id="SSF47384">
    <property type="entry name" value="Homodimeric domain of signal transducing histidine kinase"/>
    <property type="match status" value="1"/>
</dbReference>
<evidence type="ECO:0000259" key="12">
    <source>
        <dbReference type="PROSITE" id="PS50109"/>
    </source>
</evidence>
<protein>
    <recommendedName>
        <fullName evidence="3">histidine kinase</fullName>
        <ecNumber evidence="3">2.7.13.3</ecNumber>
    </recommendedName>
</protein>
<evidence type="ECO:0000256" key="10">
    <source>
        <dbReference type="ARBA" id="ARBA00023012"/>
    </source>
</evidence>
<dbReference type="GO" id="GO:0000155">
    <property type="term" value="F:phosphorelay sensor kinase activity"/>
    <property type="evidence" value="ECO:0007669"/>
    <property type="project" value="InterPro"/>
</dbReference>
<dbReference type="InterPro" id="IPR004358">
    <property type="entry name" value="Sig_transdc_His_kin-like_C"/>
</dbReference>
<dbReference type="AlphaFoldDB" id="A0A923HEB1"/>
<feature type="domain" description="PAS" evidence="13">
    <location>
        <begin position="201"/>
        <end position="271"/>
    </location>
</feature>
<dbReference type="InterPro" id="IPR000014">
    <property type="entry name" value="PAS"/>
</dbReference>
<proteinExistence type="predicted"/>
<dbReference type="SMART" id="SM00388">
    <property type="entry name" value="HisKA"/>
    <property type="match status" value="1"/>
</dbReference>
<dbReference type="Pfam" id="PF02518">
    <property type="entry name" value="HATPase_c"/>
    <property type="match status" value="1"/>
</dbReference>
<keyword evidence="7" id="KW-0547">Nucleotide-binding</keyword>
<dbReference type="PANTHER" id="PTHR43047">
    <property type="entry name" value="TWO-COMPONENT HISTIDINE PROTEIN KINASE"/>
    <property type="match status" value="1"/>
</dbReference>
<dbReference type="InterPro" id="IPR013656">
    <property type="entry name" value="PAS_4"/>
</dbReference>
<dbReference type="Pfam" id="PF08448">
    <property type="entry name" value="PAS_4"/>
    <property type="match status" value="1"/>
</dbReference>
<comment type="catalytic activity">
    <reaction evidence="1">
        <text>ATP + protein L-histidine = ADP + protein N-phospho-L-histidine.</text>
        <dbReference type="EC" id="2.7.13.3"/>
    </reaction>
</comment>
<evidence type="ECO:0000259" key="14">
    <source>
        <dbReference type="PROSITE" id="PS50113"/>
    </source>
</evidence>
<dbReference type="CDD" id="cd00130">
    <property type="entry name" value="PAS"/>
    <property type="match status" value="2"/>
</dbReference>
<dbReference type="GO" id="GO:0005524">
    <property type="term" value="F:ATP binding"/>
    <property type="evidence" value="ECO:0007669"/>
    <property type="project" value="UniProtKB-KW"/>
</dbReference>
<evidence type="ECO:0000256" key="4">
    <source>
        <dbReference type="ARBA" id="ARBA00022475"/>
    </source>
</evidence>
<dbReference type="SUPFAM" id="SSF55874">
    <property type="entry name" value="ATPase domain of HSP90 chaperone/DNA topoisomerase II/histidine kinase"/>
    <property type="match status" value="1"/>
</dbReference>
<sequence length="684" mass="76412">MEKNISLQGSQTAVELPASGSVCLSSLSCFVPILQTAEKVFGNCRVLIVFRPDLAIDVSECLGLQAQHQTREIIELCHSLWRTRQFVIPAKLTQKENGTGSFSGVPIKWVDGKILGALIIHCPGQSTPNEINNQQLLAFASWTEAEILKHVSQTRGCISLTASLLQKLQLSSPIVTQYQRPTSIVPEIQNQAHDSRYAIENNSLLKTVIDCTASYVHVRDLNGRYLYVNKEYETVFKCRNDEIFGTHYREVLPPELADDVYQVESEMIASGAPRRTENIVQRDDGPHIYLVIRSPLLDANGEIIGTCGVGMDITQKIRLEQEMAKALASLKISEERWEFALEGSGDGVWDWDIPAEKCIYSTQWKKMLGHDDSEISDSIKEWSDRIHPEDEAELMAAVEANFQGMTNTFSHEYRFRCKDGSYIWIHDRAMVVKRDDNGRPVRMVGTHTDISDRKNIEQLKAEFVSTVSHELRTPVTSIRGALGLLESELLGKLPDQALNLIKVAHRNSQRLIVLLNDILDMEKLMSGKMLMDIQTVNVSNIIEQAVDENKDFASTFNVSFEYAGSSAVALVKGDPERIKQVLANLLSNAAKFSHNDDVVKIRLIKEESCFKVAVIDMGEGIPEHFHSRIFEAFAQANNSNTRQQGGTGLGLNISKKLIQQMQGNIGFESASGKGSTFWFTLPVA</sequence>
<accession>A0A923HEB1</accession>
<dbReference type="Proteomes" id="UP000634011">
    <property type="component" value="Unassembled WGS sequence"/>
</dbReference>
<dbReference type="CDD" id="cd16922">
    <property type="entry name" value="HATPase_EvgS-ArcB-TorS-like"/>
    <property type="match status" value="1"/>
</dbReference>
<evidence type="ECO:0000256" key="5">
    <source>
        <dbReference type="ARBA" id="ARBA00022553"/>
    </source>
</evidence>
<keyword evidence="4" id="KW-1003">Cell membrane</keyword>
<dbReference type="Pfam" id="PF00512">
    <property type="entry name" value="HisKA"/>
    <property type="match status" value="1"/>
</dbReference>
<comment type="subcellular location">
    <subcellularLocation>
        <location evidence="2">Cell membrane</location>
    </subcellularLocation>
</comment>
<feature type="domain" description="PAC" evidence="14">
    <location>
        <begin position="409"/>
        <end position="462"/>
    </location>
</feature>
<dbReference type="PRINTS" id="PR00344">
    <property type="entry name" value="BCTRLSENSOR"/>
</dbReference>
<dbReference type="InterPro" id="IPR005467">
    <property type="entry name" value="His_kinase_dom"/>
</dbReference>
<dbReference type="NCBIfam" id="TIGR00229">
    <property type="entry name" value="sensory_box"/>
    <property type="match status" value="2"/>
</dbReference>
<evidence type="ECO:0000256" key="7">
    <source>
        <dbReference type="ARBA" id="ARBA00022741"/>
    </source>
</evidence>
<dbReference type="InterPro" id="IPR000700">
    <property type="entry name" value="PAS-assoc_C"/>
</dbReference>
<dbReference type="RefSeq" id="WP_186912125.1">
    <property type="nucleotide sequence ID" value="NZ_JACOFV010000007.1"/>
</dbReference>
<evidence type="ECO:0000256" key="11">
    <source>
        <dbReference type="ARBA" id="ARBA00023136"/>
    </source>
</evidence>
<dbReference type="SMART" id="SM00086">
    <property type="entry name" value="PAC"/>
    <property type="match status" value="2"/>
</dbReference>
<evidence type="ECO:0000313" key="15">
    <source>
        <dbReference type="EMBL" id="MBC3862194.1"/>
    </source>
</evidence>
<evidence type="ECO:0000259" key="13">
    <source>
        <dbReference type="PROSITE" id="PS50112"/>
    </source>
</evidence>
<evidence type="ECO:0000256" key="1">
    <source>
        <dbReference type="ARBA" id="ARBA00000085"/>
    </source>
</evidence>
<dbReference type="Gene3D" id="3.30.565.10">
    <property type="entry name" value="Histidine kinase-like ATPase, C-terminal domain"/>
    <property type="match status" value="1"/>
</dbReference>
<dbReference type="SMART" id="SM00387">
    <property type="entry name" value="HATPase_c"/>
    <property type="match status" value="1"/>
</dbReference>
<dbReference type="InterPro" id="IPR036097">
    <property type="entry name" value="HisK_dim/P_sf"/>
</dbReference>
<dbReference type="GO" id="GO:0005886">
    <property type="term" value="C:plasma membrane"/>
    <property type="evidence" value="ECO:0007669"/>
    <property type="project" value="UniProtKB-SubCell"/>
</dbReference>
<name>A0A923HEB1_9BURK</name>
<dbReference type="EMBL" id="JACOFV010000007">
    <property type="protein sequence ID" value="MBC3862194.1"/>
    <property type="molecule type" value="Genomic_DNA"/>
</dbReference>
<keyword evidence="9" id="KW-0067">ATP-binding</keyword>
<dbReference type="SUPFAM" id="SSF55785">
    <property type="entry name" value="PYP-like sensor domain (PAS domain)"/>
    <property type="match status" value="2"/>
</dbReference>
<dbReference type="InterPro" id="IPR036890">
    <property type="entry name" value="HATPase_C_sf"/>
</dbReference>
<dbReference type="InterPro" id="IPR001610">
    <property type="entry name" value="PAC"/>
</dbReference>
<dbReference type="SMART" id="SM00091">
    <property type="entry name" value="PAS"/>
    <property type="match status" value="2"/>
</dbReference>
<dbReference type="Pfam" id="PF08447">
    <property type="entry name" value="PAS_3"/>
    <property type="match status" value="1"/>
</dbReference>
<dbReference type="Gene3D" id="3.30.450.20">
    <property type="entry name" value="PAS domain"/>
    <property type="match status" value="2"/>
</dbReference>
<evidence type="ECO:0000256" key="8">
    <source>
        <dbReference type="ARBA" id="ARBA00022777"/>
    </source>
</evidence>
<reference evidence="15" key="1">
    <citation type="submission" date="2020-08" db="EMBL/GenBank/DDBJ databases">
        <title>Novel species isolated from subtropical streams in China.</title>
        <authorList>
            <person name="Lu H."/>
        </authorList>
    </citation>
    <scope>NUCLEOTIDE SEQUENCE</scope>
    <source>
        <strain evidence="15">KACC 12607</strain>
    </source>
</reference>
<keyword evidence="5" id="KW-0597">Phosphoprotein</keyword>
<organism evidence="15 16">
    <name type="scientific">Undibacterium jejuense</name>
    <dbReference type="NCBI Taxonomy" id="1344949"/>
    <lineage>
        <taxon>Bacteria</taxon>
        <taxon>Pseudomonadati</taxon>
        <taxon>Pseudomonadota</taxon>
        <taxon>Betaproteobacteria</taxon>
        <taxon>Burkholderiales</taxon>
        <taxon>Oxalobacteraceae</taxon>
        <taxon>Undibacterium</taxon>
    </lineage>
</organism>
<evidence type="ECO:0000256" key="2">
    <source>
        <dbReference type="ARBA" id="ARBA00004236"/>
    </source>
</evidence>
<dbReference type="PROSITE" id="PS50112">
    <property type="entry name" value="PAS"/>
    <property type="match status" value="2"/>
</dbReference>
<dbReference type="PROSITE" id="PS50109">
    <property type="entry name" value="HIS_KIN"/>
    <property type="match status" value="1"/>
</dbReference>
<dbReference type="CDD" id="cd00082">
    <property type="entry name" value="HisKA"/>
    <property type="match status" value="1"/>
</dbReference>
<dbReference type="EC" id="2.7.13.3" evidence="3"/>
<keyword evidence="8" id="KW-0418">Kinase</keyword>
<keyword evidence="11" id="KW-0472">Membrane</keyword>
<keyword evidence="10" id="KW-0902">Two-component regulatory system</keyword>
<dbReference type="InterPro" id="IPR035965">
    <property type="entry name" value="PAS-like_dom_sf"/>
</dbReference>
<evidence type="ECO:0000256" key="3">
    <source>
        <dbReference type="ARBA" id="ARBA00012438"/>
    </source>
</evidence>
<keyword evidence="16" id="KW-1185">Reference proteome</keyword>
<dbReference type="FunFam" id="3.30.565.10:FF:000023">
    <property type="entry name" value="PAS domain-containing sensor histidine kinase"/>
    <property type="match status" value="1"/>
</dbReference>
<feature type="domain" description="PAC" evidence="14">
    <location>
        <begin position="274"/>
        <end position="325"/>
    </location>
</feature>